<dbReference type="InterPro" id="IPR013783">
    <property type="entry name" value="Ig-like_fold"/>
</dbReference>
<gene>
    <name evidence="2" type="ORF">QQF64_008529</name>
</gene>
<dbReference type="InterPro" id="IPR040839">
    <property type="entry name" value="MG4"/>
</dbReference>
<dbReference type="PANTHER" id="PTHR11412">
    <property type="entry name" value="MACROGLOBULIN / COMPLEMENT"/>
    <property type="match status" value="1"/>
</dbReference>
<reference evidence="2 3" key="1">
    <citation type="submission" date="2023-09" db="EMBL/GenBank/DDBJ databases">
        <authorList>
            <person name="Wang M."/>
        </authorList>
    </citation>
    <scope>NUCLEOTIDE SEQUENCE [LARGE SCALE GENOMIC DNA]</scope>
    <source>
        <strain evidence="2">GT-2023</strain>
        <tissue evidence="2">Liver</tissue>
    </source>
</reference>
<keyword evidence="3" id="KW-1185">Reference proteome</keyword>
<name>A0ABR3M6G8_9TELE</name>
<dbReference type="InterPro" id="IPR011625">
    <property type="entry name" value="A2M_N_BRD"/>
</dbReference>
<dbReference type="SMART" id="SM01359">
    <property type="entry name" value="A2M_N_2"/>
    <property type="match status" value="1"/>
</dbReference>
<accession>A0ABR3M6G8</accession>
<dbReference type="Gene3D" id="6.20.50.160">
    <property type="match status" value="2"/>
</dbReference>
<comment type="caution">
    <text evidence="2">The sequence shown here is derived from an EMBL/GenBank/DDBJ whole genome shotgun (WGS) entry which is preliminary data.</text>
</comment>
<sequence>MITEEGTEITMKKSKPVSLTYEIGKVTLIDLPKTYEHGSVIKGKVKLSNFKDAPIQNKEVYLFEGETWSSELLLNLTTDSNGLVSFSLNTSSLPKRDINLKASVYPTLHYYRAPYISMDGKTVQLFWPATPYTPTLSELIIENIEQPLKCDAEFTVTIKYYFVGETVEEFKTDIVYMVLSRGVIVHHGYEKVKVKSSNGAASGTVSFKLSVGADLSPVVQILAYCVLPSENVAAGSATFNVEKCFSNKVSLQFSPAKAVPGEKNTLQLSAQPGSLCGLSAVDQSVLIMESGKRLDTVKVSLQFSPAKAIPGEKNTLQISAQPGSLCGLSAIDKSVLILESGNRLDTDKIFNLLPVQSVSDYPYGVEDQCLHEWFMSTDNTIESLRVTESGIEDGIKFGCGMQLGKLRMTFIMTSDRGERNTGEE</sequence>
<dbReference type="PANTHER" id="PTHR11412:SF150">
    <property type="entry name" value="ALPHA-2-MACROGLOBULIN-RELATED"/>
    <property type="match status" value="1"/>
</dbReference>
<feature type="domain" description="Alpha-2-macroglobulin bait region" evidence="1">
    <location>
        <begin position="139"/>
        <end position="288"/>
    </location>
</feature>
<dbReference type="Pfam" id="PF07703">
    <property type="entry name" value="A2M_BRD"/>
    <property type="match status" value="2"/>
</dbReference>
<dbReference type="Pfam" id="PF17789">
    <property type="entry name" value="MG4"/>
    <property type="match status" value="1"/>
</dbReference>
<proteinExistence type="predicted"/>
<protein>
    <recommendedName>
        <fullName evidence="1">Alpha-2-macroglobulin bait region domain-containing protein</fullName>
    </recommendedName>
</protein>
<dbReference type="InterPro" id="IPR050473">
    <property type="entry name" value="A2M/Complement_sys"/>
</dbReference>
<evidence type="ECO:0000259" key="1">
    <source>
        <dbReference type="SMART" id="SM01359"/>
    </source>
</evidence>
<evidence type="ECO:0000313" key="2">
    <source>
        <dbReference type="EMBL" id="KAL1260702.1"/>
    </source>
</evidence>
<dbReference type="Gene3D" id="2.60.40.10">
    <property type="entry name" value="Immunoglobulins"/>
    <property type="match status" value="1"/>
</dbReference>
<organism evidence="2 3">
    <name type="scientific">Cirrhinus molitorella</name>
    <name type="common">mud carp</name>
    <dbReference type="NCBI Taxonomy" id="172907"/>
    <lineage>
        <taxon>Eukaryota</taxon>
        <taxon>Metazoa</taxon>
        <taxon>Chordata</taxon>
        <taxon>Craniata</taxon>
        <taxon>Vertebrata</taxon>
        <taxon>Euteleostomi</taxon>
        <taxon>Actinopterygii</taxon>
        <taxon>Neopterygii</taxon>
        <taxon>Teleostei</taxon>
        <taxon>Ostariophysi</taxon>
        <taxon>Cypriniformes</taxon>
        <taxon>Cyprinidae</taxon>
        <taxon>Labeoninae</taxon>
        <taxon>Labeonini</taxon>
        <taxon>Cirrhinus</taxon>
    </lineage>
</organism>
<dbReference type="EMBL" id="JAYMGO010000015">
    <property type="protein sequence ID" value="KAL1260702.1"/>
    <property type="molecule type" value="Genomic_DNA"/>
</dbReference>
<dbReference type="Proteomes" id="UP001558613">
    <property type="component" value="Unassembled WGS sequence"/>
</dbReference>
<evidence type="ECO:0000313" key="3">
    <source>
        <dbReference type="Proteomes" id="UP001558613"/>
    </source>
</evidence>
<dbReference type="Gene3D" id="2.60.40.1930">
    <property type="match status" value="1"/>
</dbReference>